<reference evidence="4 5" key="1">
    <citation type="journal article" date="2021" name="Elife">
        <title>Chloroplast acquisition without the gene transfer in kleptoplastic sea slugs, Plakobranchus ocellatus.</title>
        <authorList>
            <person name="Maeda T."/>
            <person name="Takahashi S."/>
            <person name="Yoshida T."/>
            <person name="Shimamura S."/>
            <person name="Takaki Y."/>
            <person name="Nagai Y."/>
            <person name="Toyoda A."/>
            <person name="Suzuki Y."/>
            <person name="Arimoto A."/>
            <person name="Ishii H."/>
            <person name="Satoh N."/>
            <person name="Nishiyama T."/>
            <person name="Hasebe M."/>
            <person name="Maruyama T."/>
            <person name="Minagawa J."/>
            <person name="Obokata J."/>
            <person name="Shigenobu S."/>
        </authorList>
    </citation>
    <scope>NUCLEOTIDE SEQUENCE [LARGE SCALE GENOMIC DNA]</scope>
</reference>
<evidence type="ECO:0000313" key="5">
    <source>
        <dbReference type="Proteomes" id="UP000762676"/>
    </source>
</evidence>
<keyword evidence="5" id="KW-1185">Reference proteome</keyword>
<name>A0AAV4EFN3_9GAST</name>
<feature type="region of interest" description="Disordered" evidence="3">
    <location>
        <begin position="360"/>
        <end position="388"/>
    </location>
</feature>
<evidence type="ECO:0000256" key="2">
    <source>
        <dbReference type="ARBA" id="ARBA00022737"/>
    </source>
</evidence>
<dbReference type="Gene3D" id="2.120.10.80">
    <property type="entry name" value="Kelch-type beta propeller"/>
    <property type="match status" value="2"/>
</dbReference>
<evidence type="ECO:0000313" key="4">
    <source>
        <dbReference type="EMBL" id="GFR59644.1"/>
    </source>
</evidence>
<dbReference type="InterPro" id="IPR051746">
    <property type="entry name" value="Kelch_domain_containing_8"/>
</dbReference>
<proteinExistence type="predicted"/>
<keyword evidence="1" id="KW-0880">Kelch repeat</keyword>
<dbReference type="Proteomes" id="UP000762676">
    <property type="component" value="Unassembled WGS sequence"/>
</dbReference>
<feature type="compositionally biased region" description="Low complexity" evidence="3">
    <location>
        <begin position="178"/>
        <end position="189"/>
    </location>
</feature>
<feature type="compositionally biased region" description="Basic and acidic residues" evidence="3">
    <location>
        <begin position="43"/>
        <end position="54"/>
    </location>
</feature>
<dbReference type="EMBL" id="BMAT01000102">
    <property type="protein sequence ID" value="GFR59644.1"/>
    <property type="molecule type" value="Genomic_DNA"/>
</dbReference>
<feature type="compositionally biased region" description="Basic and acidic residues" evidence="3">
    <location>
        <begin position="154"/>
        <end position="164"/>
    </location>
</feature>
<gene>
    <name evidence="4" type="ORF">ElyMa_000058400</name>
</gene>
<accession>A0AAV4EFN3</accession>
<evidence type="ECO:0000256" key="1">
    <source>
        <dbReference type="ARBA" id="ARBA00022441"/>
    </source>
</evidence>
<keyword evidence="2" id="KW-0677">Repeat</keyword>
<evidence type="ECO:0000256" key="3">
    <source>
        <dbReference type="SAM" id="MobiDB-lite"/>
    </source>
</evidence>
<protein>
    <submittedName>
        <fullName evidence="4">Kelch-like protein 9</fullName>
    </submittedName>
</protein>
<dbReference type="InterPro" id="IPR015915">
    <property type="entry name" value="Kelch-typ_b-propeller"/>
</dbReference>
<dbReference type="PANTHER" id="PTHR46260">
    <property type="entry name" value="RING-TYPE DOMAIN-CONTAINING PROTEIN"/>
    <property type="match status" value="1"/>
</dbReference>
<dbReference type="SUPFAM" id="SSF117281">
    <property type="entry name" value="Kelch motif"/>
    <property type="match status" value="2"/>
</dbReference>
<feature type="region of interest" description="Disordered" evidence="3">
    <location>
        <begin position="154"/>
        <end position="206"/>
    </location>
</feature>
<comment type="caution">
    <text evidence="4">The sequence shown here is derived from an EMBL/GenBank/DDBJ whole genome shotgun (WGS) entry which is preliminary data.</text>
</comment>
<dbReference type="AlphaFoldDB" id="A0AAV4EFN3"/>
<feature type="region of interest" description="Disordered" evidence="3">
    <location>
        <begin position="28"/>
        <end position="59"/>
    </location>
</feature>
<feature type="compositionally biased region" description="Polar residues" evidence="3">
    <location>
        <begin position="166"/>
        <end position="177"/>
    </location>
</feature>
<sequence>MRRNRKATMEMDWPHSKKAMWQHHKEGVGLEPTGEKIKRKTQRNVEKSGERSDGKVTASSEVYDPATDTWNKCGMLLAPRANCACAGYGRELLCAGGFHGGAAHNNLWIYEHHRWQEMDEDYPHRLPYNLDKCAIATVANTFFFIGGVSTIESKSKSEKDKNKTEGSSSIFHGTSRGNNNQNFNNNNNNTLKVPAASKSPERGQKKVRFQTQRKVFSYTTQISAGEKIRHGQQPDLISPWNFKLPPMIHARHSAGAVAVGHKIHVVGGTSVETGQMVQVSETFDLLKGIWEEDFTLRKCDVSNVCCVLLEVPKIPPSDRLNKYRLRHASFLCFGGQDRRQQTQGETEKTVDRRHYRMDRERYTPMHSGGPGQSSVNPWNRDGTENKTRVCSPTREKVNTGMQAAHAKKAGKCYTL</sequence>
<organism evidence="4 5">
    <name type="scientific">Elysia marginata</name>
    <dbReference type="NCBI Taxonomy" id="1093978"/>
    <lineage>
        <taxon>Eukaryota</taxon>
        <taxon>Metazoa</taxon>
        <taxon>Spiralia</taxon>
        <taxon>Lophotrochozoa</taxon>
        <taxon>Mollusca</taxon>
        <taxon>Gastropoda</taxon>
        <taxon>Heterobranchia</taxon>
        <taxon>Euthyneura</taxon>
        <taxon>Panpulmonata</taxon>
        <taxon>Sacoglossa</taxon>
        <taxon>Placobranchoidea</taxon>
        <taxon>Plakobranchidae</taxon>
        <taxon>Elysia</taxon>
    </lineage>
</organism>
<dbReference type="PANTHER" id="PTHR46260:SF3">
    <property type="entry name" value="RING-TYPE DOMAIN-CONTAINING PROTEIN"/>
    <property type="match status" value="1"/>
</dbReference>